<dbReference type="Gene3D" id="3.90.220.20">
    <property type="entry name" value="DNA methylase specificity domains"/>
    <property type="match status" value="1"/>
</dbReference>
<dbReference type="GO" id="GO:0003677">
    <property type="term" value="F:DNA binding"/>
    <property type="evidence" value="ECO:0007669"/>
    <property type="project" value="UniProtKB-KW"/>
</dbReference>
<evidence type="ECO:0000313" key="7">
    <source>
        <dbReference type="Proteomes" id="UP000290568"/>
    </source>
</evidence>
<keyword evidence="2" id="KW-0680">Restriction system</keyword>
<evidence type="ECO:0000259" key="5">
    <source>
        <dbReference type="Pfam" id="PF01420"/>
    </source>
</evidence>
<comment type="similarity">
    <text evidence="1">Belongs to the type-I restriction system S methylase family.</text>
</comment>
<evidence type="ECO:0000256" key="2">
    <source>
        <dbReference type="ARBA" id="ARBA00022747"/>
    </source>
</evidence>
<gene>
    <name evidence="6" type="ORF">NCTC10183_00695</name>
</gene>
<name>A0A449A407_9BACT</name>
<sequence length="207" mass="23803">MERERESGLIKILSFIFDNFYLSTTIGKVCQLKRGRVISKNEIEQNKGIYPVYSSQTENDGQLGKIDAFDFDGEFVTWTTDGAKAGTVFYRNGKFSITNVCGLIIPDINILKPKYLYYWLSINAQKYVKRDLSNAKLMSNVAENIKIEIPSLKVQEKIVKVLDNFEAICKDLNIGLPAEEAKRQKQYEYYRDAIFKHLEDSSNNTIK</sequence>
<dbReference type="Proteomes" id="UP000290568">
    <property type="component" value="Chromosome"/>
</dbReference>
<dbReference type="AlphaFoldDB" id="A0A449A407"/>
<accession>A0A449A407</accession>
<dbReference type="PANTHER" id="PTHR43140:SF1">
    <property type="entry name" value="TYPE I RESTRICTION ENZYME ECOKI SPECIFICITY SUBUNIT"/>
    <property type="match status" value="1"/>
</dbReference>
<reference evidence="6 7" key="1">
    <citation type="submission" date="2019-01" db="EMBL/GenBank/DDBJ databases">
        <authorList>
            <consortium name="Pathogen Informatics"/>
        </authorList>
    </citation>
    <scope>NUCLEOTIDE SEQUENCE [LARGE SCALE GENOMIC DNA]</scope>
    <source>
        <strain evidence="6 7">NCTC10183</strain>
    </source>
</reference>
<dbReference type="SUPFAM" id="SSF116734">
    <property type="entry name" value="DNA methylase specificity domain"/>
    <property type="match status" value="1"/>
</dbReference>
<dbReference type="REBASE" id="635573">
    <property type="entry name" value="S5.Mga10183ORF700P"/>
</dbReference>
<evidence type="ECO:0000313" key="6">
    <source>
        <dbReference type="EMBL" id="VEU58903.1"/>
    </source>
</evidence>
<feature type="domain" description="Type I restriction modification DNA specificity" evidence="5">
    <location>
        <begin position="25"/>
        <end position="178"/>
    </location>
</feature>
<protein>
    <submittedName>
        <fullName evidence="6">Restriction modification enzyme subunit S2B</fullName>
    </submittedName>
</protein>
<keyword evidence="7" id="KW-1185">Reference proteome</keyword>
<dbReference type="InterPro" id="IPR044946">
    <property type="entry name" value="Restrct_endonuc_typeI_TRD_sf"/>
</dbReference>
<dbReference type="RefSeq" id="WP_197722255.1">
    <property type="nucleotide sequence ID" value="NZ_LR214950.1"/>
</dbReference>
<evidence type="ECO:0000256" key="3">
    <source>
        <dbReference type="ARBA" id="ARBA00023125"/>
    </source>
</evidence>
<dbReference type="PANTHER" id="PTHR43140">
    <property type="entry name" value="TYPE-1 RESTRICTION ENZYME ECOKI SPECIFICITY PROTEIN"/>
    <property type="match status" value="1"/>
</dbReference>
<dbReference type="InterPro" id="IPR000055">
    <property type="entry name" value="Restrct_endonuc_typeI_TRD"/>
</dbReference>
<evidence type="ECO:0000256" key="1">
    <source>
        <dbReference type="ARBA" id="ARBA00010923"/>
    </source>
</evidence>
<dbReference type="CDD" id="cd17255">
    <property type="entry name" value="RMtype1_S_Fco49512ORF2615P-TRD2-CR2_like"/>
    <property type="match status" value="1"/>
</dbReference>
<evidence type="ECO:0000256" key="4">
    <source>
        <dbReference type="ARBA" id="ARBA00038652"/>
    </source>
</evidence>
<dbReference type="GO" id="GO:0009307">
    <property type="term" value="P:DNA restriction-modification system"/>
    <property type="evidence" value="ECO:0007669"/>
    <property type="project" value="UniProtKB-KW"/>
</dbReference>
<dbReference type="InterPro" id="IPR051212">
    <property type="entry name" value="Type-I_RE_S_subunit"/>
</dbReference>
<keyword evidence="3" id="KW-0238">DNA-binding</keyword>
<comment type="subunit">
    <text evidence="4">The methyltransferase is composed of M and S polypeptides.</text>
</comment>
<dbReference type="Pfam" id="PF01420">
    <property type="entry name" value="Methylase_S"/>
    <property type="match status" value="1"/>
</dbReference>
<organism evidence="6 7">
    <name type="scientific">Mycoplasmopsis gallinacea</name>
    <dbReference type="NCBI Taxonomy" id="29556"/>
    <lineage>
        <taxon>Bacteria</taxon>
        <taxon>Bacillati</taxon>
        <taxon>Mycoplasmatota</taxon>
        <taxon>Mycoplasmoidales</taxon>
        <taxon>Metamycoplasmataceae</taxon>
        <taxon>Mycoplasmopsis</taxon>
    </lineage>
</organism>
<dbReference type="EMBL" id="LR214950">
    <property type="protein sequence ID" value="VEU58903.1"/>
    <property type="molecule type" value="Genomic_DNA"/>
</dbReference>
<proteinExistence type="inferred from homology"/>